<organism evidence="1">
    <name type="scientific">marine sediment metagenome</name>
    <dbReference type="NCBI Taxonomy" id="412755"/>
    <lineage>
        <taxon>unclassified sequences</taxon>
        <taxon>metagenomes</taxon>
        <taxon>ecological metagenomes</taxon>
    </lineage>
</organism>
<evidence type="ECO:0008006" key="2">
    <source>
        <dbReference type="Google" id="ProtNLM"/>
    </source>
</evidence>
<dbReference type="EMBL" id="BARU01014220">
    <property type="protein sequence ID" value="GAH31707.1"/>
    <property type="molecule type" value="Genomic_DNA"/>
</dbReference>
<protein>
    <recommendedName>
        <fullName evidence="2">Glycosyltransferase subfamily 4-like N-terminal domain-containing protein</fullName>
    </recommendedName>
</protein>
<feature type="non-terminal residue" evidence="1">
    <location>
        <position position="67"/>
    </location>
</feature>
<proteinExistence type="predicted"/>
<gene>
    <name evidence="1" type="ORF">S03H2_25227</name>
</gene>
<reference evidence="1" key="1">
    <citation type="journal article" date="2014" name="Front. Microbiol.">
        <title>High frequency of phylogenetically diverse reductive dehalogenase-homologous genes in deep subseafloor sedimentary metagenomes.</title>
        <authorList>
            <person name="Kawai M."/>
            <person name="Futagami T."/>
            <person name="Toyoda A."/>
            <person name="Takaki Y."/>
            <person name="Nishi S."/>
            <person name="Hori S."/>
            <person name="Arai W."/>
            <person name="Tsubouchi T."/>
            <person name="Morono Y."/>
            <person name="Uchiyama I."/>
            <person name="Ito T."/>
            <person name="Fujiyama A."/>
            <person name="Inagaki F."/>
            <person name="Takami H."/>
        </authorList>
    </citation>
    <scope>NUCLEOTIDE SEQUENCE</scope>
    <source>
        <strain evidence="1">Expedition CK06-06</strain>
    </source>
</reference>
<evidence type="ECO:0000313" key="1">
    <source>
        <dbReference type="EMBL" id="GAH31707.1"/>
    </source>
</evidence>
<dbReference type="AlphaFoldDB" id="X1EGH8"/>
<name>X1EGH8_9ZZZZ</name>
<accession>X1EGH8</accession>
<comment type="caution">
    <text evidence="1">The sequence shown here is derived from an EMBL/GenBank/DDBJ whole genome shotgun (WGS) entry which is preliminary data.</text>
</comment>
<sequence length="67" mass="7986">MKFLVLTNMYPYEGDPSYGIFVKEQVDALEREGIKVDVLFINGRRNKLNYISGIIQFLRRCHRNKYD</sequence>